<dbReference type="InterPro" id="IPR032675">
    <property type="entry name" value="LRR_dom_sf"/>
</dbReference>
<dbReference type="Pfam" id="PF25019">
    <property type="entry name" value="LRR_R13L1-DRL21"/>
    <property type="match status" value="1"/>
</dbReference>
<gene>
    <name evidence="2" type="ORF">PIB30_058973</name>
</gene>
<accession>A0ABU6TJV2</accession>
<proteinExistence type="predicted"/>
<keyword evidence="3" id="KW-1185">Reference proteome</keyword>
<feature type="domain" description="R13L1/DRL21-like LRR repeat region" evidence="1">
    <location>
        <begin position="91"/>
        <end position="144"/>
    </location>
</feature>
<dbReference type="PANTHER" id="PTHR47186:SF3">
    <property type="entry name" value="OS09G0267800 PROTEIN"/>
    <property type="match status" value="1"/>
</dbReference>
<dbReference type="InterPro" id="IPR056789">
    <property type="entry name" value="LRR_R13L1-DRL21"/>
</dbReference>
<evidence type="ECO:0000313" key="2">
    <source>
        <dbReference type="EMBL" id="MED6149064.1"/>
    </source>
</evidence>
<name>A0ABU6TJV2_9FABA</name>
<organism evidence="2 3">
    <name type="scientific">Stylosanthes scabra</name>
    <dbReference type="NCBI Taxonomy" id="79078"/>
    <lineage>
        <taxon>Eukaryota</taxon>
        <taxon>Viridiplantae</taxon>
        <taxon>Streptophyta</taxon>
        <taxon>Embryophyta</taxon>
        <taxon>Tracheophyta</taxon>
        <taxon>Spermatophyta</taxon>
        <taxon>Magnoliopsida</taxon>
        <taxon>eudicotyledons</taxon>
        <taxon>Gunneridae</taxon>
        <taxon>Pentapetalae</taxon>
        <taxon>rosids</taxon>
        <taxon>fabids</taxon>
        <taxon>Fabales</taxon>
        <taxon>Fabaceae</taxon>
        <taxon>Papilionoideae</taxon>
        <taxon>50 kb inversion clade</taxon>
        <taxon>dalbergioids sensu lato</taxon>
        <taxon>Dalbergieae</taxon>
        <taxon>Pterocarpus clade</taxon>
        <taxon>Stylosanthes</taxon>
    </lineage>
</organism>
<evidence type="ECO:0000313" key="3">
    <source>
        <dbReference type="Proteomes" id="UP001341840"/>
    </source>
</evidence>
<reference evidence="2 3" key="1">
    <citation type="journal article" date="2023" name="Plants (Basel)">
        <title>Bridging the Gap: Combining Genomics and Transcriptomics Approaches to Understand Stylosanthes scabra, an Orphan Legume from the Brazilian Caatinga.</title>
        <authorList>
            <person name="Ferreira-Neto J.R.C."/>
            <person name="da Silva M.D."/>
            <person name="Binneck E."/>
            <person name="de Melo N.F."/>
            <person name="da Silva R.H."/>
            <person name="de Melo A.L.T.M."/>
            <person name="Pandolfi V."/>
            <person name="Bustamante F.O."/>
            <person name="Brasileiro-Vidal A.C."/>
            <person name="Benko-Iseppon A.M."/>
        </authorList>
    </citation>
    <scope>NUCLEOTIDE SEQUENCE [LARGE SCALE GENOMIC DNA]</scope>
    <source>
        <tissue evidence="2">Leaves</tissue>
    </source>
</reference>
<protein>
    <recommendedName>
        <fullName evidence="1">R13L1/DRL21-like LRR repeat region domain-containing protein</fullName>
    </recommendedName>
</protein>
<sequence>MLKLDIKSRQYENHHDILPESLCTLCCLQTLKLYGCSELTALPSGLHNLVSLRHLDTRETSLEEMPEKMSKLEHLNILSCYVVGKHEDNGIQELEGLDLHGSCEILKLENNVVDVKEARSARMMEKMHIYELGLEWSIQDDDDMASSSLILEINRLSNVKDRYA</sequence>
<dbReference type="SUPFAM" id="SSF52058">
    <property type="entry name" value="L domain-like"/>
    <property type="match status" value="1"/>
</dbReference>
<evidence type="ECO:0000259" key="1">
    <source>
        <dbReference type="Pfam" id="PF25019"/>
    </source>
</evidence>
<comment type="caution">
    <text evidence="2">The sequence shown here is derived from an EMBL/GenBank/DDBJ whole genome shotgun (WGS) entry which is preliminary data.</text>
</comment>
<dbReference type="PANTHER" id="PTHR47186">
    <property type="entry name" value="LEUCINE-RICH REPEAT-CONTAINING PROTEIN 57"/>
    <property type="match status" value="1"/>
</dbReference>
<dbReference type="EMBL" id="JASCZI010091123">
    <property type="protein sequence ID" value="MED6149064.1"/>
    <property type="molecule type" value="Genomic_DNA"/>
</dbReference>
<dbReference type="Gene3D" id="3.80.10.10">
    <property type="entry name" value="Ribonuclease Inhibitor"/>
    <property type="match status" value="1"/>
</dbReference>
<dbReference type="Proteomes" id="UP001341840">
    <property type="component" value="Unassembled WGS sequence"/>
</dbReference>